<reference evidence="2" key="1">
    <citation type="journal article" date="2014" name="Nat. Commun.">
        <title>The rainbow trout genome provides novel insights into evolution after whole-genome duplication in vertebrates.</title>
        <authorList>
            <person name="Berthelot C."/>
            <person name="Brunet F."/>
            <person name="Chalopin D."/>
            <person name="Juanchich A."/>
            <person name="Bernard M."/>
            <person name="Noel B."/>
            <person name="Bento P."/>
            <person name="Da Silva C."/>
            <person name="Labadie K."/>
            <person name="Alberti A."/>
            <person name="Aury J.M."/>
            <person name="Louis A."/>
            <person name="Dehais P."/>
            <person name="Bardou P."/>
            <person name="Montfort J."/>
            <person name="Klopp C."/>
            <person name="Cabau C."/>
            <person name="Gaspin C."/>
            <person name="Thorgaard G.H."/>
            <person name="Boussaha M."/>
            <person name="Quillet E."/>
            <person name="Guyomard R."/>
            <person name="Galiana D."/>
            <person name="Bobe J."/>
            <person name="Volff J.N."/>
            <person name="Genet C."/>
            <person name="Wincker P."/>
            <person name="Jaillon O."/>
            <person name="Roest Crollius H."/>
            <person name="Guiguen Y."/>
        </authorList>
    </citation>
    <scope>NUCLEOTIDE SEQUENCE [LARGE SCALE GENOMIC DNA]</scope>
</reference>
<dbReference type="Proteomes" id="UP000193380">
    <property type="component" value="Unassembled WGS sequence"/>
</dbReference>
<organism evidence="2 3">
    <name type="scientific">Oncorhynchus mykiss</name>
    <name type="common">Rainbow trout</name>
    <name type="synonym">Salmo gairdneri</name>
    <dbReference type="NCBI Taxonomy" id="8022"/>
    <lineage>
        <taxon>Eukaryota</taxon>
        <taxon>Metazoa</taxon>
        <taxon>Chordata</taxon>
        <taxon>Craniata</taxon>
        <taxon>Vertebrata</taxon>
        <taxon>Euteleostomi</taxon>
        <taxon>Actinopterygii</taxon>
        <taxon>Neopterygii</taxon>
        <taxon>Teleostei</taxon>
        <taxon>Protacanthopterygii</taxon>
        <taxon>Salmoniformes</taxon>
        <taxon>Salmonidae</taxon>
        <taxon>Salmoninae</taxon>
        <taxon>Oncorhynchus</taxon>
    </lineage>
</organism>
<sequence length="341" mass="39278">VWVNHFSNLFGSITKNKEQKHIQDQMQILESTIKDYQKPLDSPITLNELQDKIKTLQPKKACGVDGILNEMIKYTDYKFQLAILKLFNIILSSDIFPNIWNQGLITNLTPITNLGKILCIIINSRLIHFLNANNVLSKCQIGFKPNYRTTDHVFTLHTLIDNQTNQNKGKVFSCFVDFKKAFDSIWHEGLLYKLMESGVGDKTYDNIKSMYTNNKCAKNTLFFPQGCGGCSLSPTLFNINIYTKRSSHQDHKYKFHLDTVALEHTKNYTYLGLNISATGNFHKAVNDLIDKARRAFYAIKRNIKFNIHIRIWLKILESVIEPIAPYGCEVWGPLTNQDFTK</sequence>
<dbReference type="Pfam" id="PF00078">
    <property type="entry name" value="RVT_1"/>
    <property type="match status" value="1"/>
</dbReference>
<dbReference type="AlphaFoldDB" id="A0A060YIM0"/>
<evidence type="ECO:0000313" key="3">
    <source>
        <dbReference type="Proteomes" id="UP000193380"/>
    </source>
</evidence>
<dbReference type="STRING" id="8022.A0A060YIM0"/>
<evidence type="ECO:0000259" key="1">
    <source>
        <dbReference type="Pfam" id="PF00078"/>
    </source>
</evidence>
<gene>
    <name evidence="2" type="ORF">GSONMT00046934001</name>
</gene>
<reference evidence="2" key="2">
    <citation type="submission" date="2014-03" db="EMBL/GenBank/DDBJ databases">
        <authorList>
            <person name="Genoscope - CEA"/>
        </authorList>
    </citation>
    <scope>NUCLEOTIDE SEQUENCE</scope>
</reference>
<evidence type="ECO:0000313" key="2">
    <source>
        <dbReference type="EMBL" id="CDQ91392.1"/>
    </source>
</evidence>
<dbReference type="InterPro" id="IPR000477">
    <property type="entry name" value="RT_dom"/>
</dbReference>
<feature type="non-terminal residue" evidence="2">
    <location>
        <position position="1"/>
    </location>
</feature>
<accession>A0A060YIM0</accession>
<proteinExistence type="predicted"/>
<dbReference type="PANTHER" id="PTHR19446">
    <property type="entry name" value="REVERSE TRANSCRIPTASES"/>
    <property type="match status" value="1"/>
</dbReference>
<protein>
    <recommendedName>
        <fullName evidence="1">Reverse transcriptase domain-containing protein</fullName>
    </recommendedName>
</protein>
<feature type="domain" description="Reverse transcriptase" evidence="1">
    <location>
        <begin position="115"/>
        <end position="242"/>
    </location>
</feature>
<dbReference type="EMBL" id="FR911741">
    <property type="protein sequence ID" value="CDQ91392.1"/>
    <property type="molecule type" value="Genomic_DNA"/>
</dbReference>
<dbReference type="PaxDb" id="8022-A0A060YIM0"/>
<name>A0A060YIM0_ONCMY</name>